<feature type="non-terminal residue" evidence="1">
    <location>
        <position position="1"/>
    </location>
</feature>
<accession>A0A3L6DR47</accession>
<proteinExistence type="predicted"/>
<sequence>PPPWTRPRPRVFWPPPHTLAPFRDRTPLAHFPLLICALNRTPFPSLSPCARTQAAPPPLTDVCHPFYGRRGTPRRVHCLGNLRPITCHLERPLVRLLPLWFVRPALTEAFLAQPENRNRRPASLPHPSLRL</sequence>
<evidence type="ECO:0000313" key="2">
    <source>
        <dbReference type="Proteomes" id="UP000251960"/>
    </source>
</evidence>
<protein>
    <submittedName>
        <fullName evidence="1">Uncharacterized protein</fullName>
    </submittedName>
</protein>
<dbReference type="AlphaFoldDB" id="A0A3L6DR47"/>
<reference evidence="1 2" key="1">
    <citation type="journal article" date="2018" name="Nat. Genet.">
        <title>Extensive intraspecific gene order and gene structural variations between Mo17 and other maize genomes.</title>
        <authorList>
            <person name="Sun S."/>
            <person name="Zhou Y."/>
            <person name="Chen J."/>
            <person name="Shi J."/>
            <person name="Zhao H."/>
            <person name="Zhao H."/>
            <person name="Song W."/>
            <person name="Zhang M."/>
            <person name="Cui Y."/>
            <person name="Dong X."/>
            <person name="Liu H."/>
            <person name="Ma X."/>
            <person name="Jiao Y."/>
            <person name="Wang B."/>
            <person name="Wei X."/>
            <person name="Stein J.C."/>
            <person name="Glaubitz J.C."/>
            <person name="Lu F."/>
            <person name="Yu G."/>
            <person name="Liang C."/>
            <person name="Fengler K."/>
            <person name="Li B."/>
            <person name="Rafalski A."/>
            <person name="Schnable P.S."/>
            <person name="Ware D.H."/>
            <person name="Buckler E.S."/>
            <person name="Lai J."/>
        </authorList>
    </citation>
    <scope>NUCLEOTIDE SEQUENCE [LARGE SCALE GENOMIC DNA]</scope>
    <source>
        <strain evidence="2">cv. Missouri 17</strain>
        <tissue evidence="1">Seedling</tissue>
    </source>
</reference>
<comment type="caution">
    <text evidence="1">The sequence shown here is derived from an EMBL/GenBank/DDBJ whole genome shotgun (WGS) entry which is preliminary data.</text>
</comment>
<evidence type="ECO:0000313" key="1">
    <source>
        <dbReference type="EMBL" id="PWZ10899.1"/>
    </source>
</evidence>
<name>A0A3L6DR47_MAIZE</name>
<dbReference type="EMBL" id="NCVQ01000009">
    <property type="protein sequence ID" value="PWZ10899.1"/>
    <property type="molecule type" value="Genomic_DNA"/>
</dbReference>
<dbReference type="Proteomes" id="UP000251960">
    <property type="component" value="Chromosome 8"/>
</dbReference>
<organism evidence="1 2">
    <name type="scientific">Zea mays</name>
    <name type="common">Maize</name>
    <dbReference type="NCBI Taxonomy" id="4577"/>
    <lineage>
        <taxon>Eukaryota</taxon>
        <taxon>Viridiplantae</taxon>
        <taxon>Streptophyta</taxon>
        <taxon>Embryophyta</taxon>
        <taxon>Tracheophyta</taxon>
        <taxon>Spermatophyta</taxon>
        <taxon>Magnoliopsida</taxon>
        <taxon>Liliopsida</taxon>
        <taxon>Poales</taxon>
        <taxon>Poaceae</taxon>
        <taxon>PACMAD clade</taxon>
        <taxon>Panicoideae</taxon>
        <taxon>Andropogonodae</taxon>
        <taxon>Andropogoneae</taxon>
        <taxon>Tripsacinae</taxon>
        <taxon>Zea</taxon>
    </lineage>
</organism>
<gene>
    <name evidence="1" type="ORF">Zm00014a_034896</name>
</gene>